<dbReference type="InterPro" id="IPR018490">
    <property type="entry name" value="cNMP-bd_dom_sf"/>
</dbReference>
<protein>
    <submittedName>
        <fullName evidence="1">Uncharacterized protein</fullName>
    </submittedName>
</protein>
<dbReference type="SMART" id="SM00100">
    <property type="entry name" value="cNMP"/>
    <property type="match status" value="1"/>
</dbReference>
<dbReference type="Pfam" id="PF00027">
    <property type="entry name" value="cNMP_binding"/>
    <property type="match status" value="1"/>
</dbReference>
<organism evidence="1">
    <name type="scientific">Anopheles atroparvus</name>
    <name type="common">European mosquito</name>
    <dbReference type="NCBI Taxonomy" id="41427"/>
    <lineage>
        <taxon>Eukaryota</taxon>
        <taxon>Metazoa</taxon>
        <taxon>Ecdysozoa</taxon>
        <taxon>Arthropoda</taxon>
        <taxon>Hexapoda</taxon>
        <taxon>Insecta</taxon>
        <taxon>Pterygota</taxon>
        <taxon>Neoptera</taxon>
        <taxon>Endopterygota</taxon>
        <taxon>Diptera</taxon>
        <taxon>Nematocera</taxon>
        <taxon>Culicoidea</taxon>
        <taxon>Culicidae</taxon>
        <taxon>Anophelinae</taxon>
        <taxon>Anopheles</taxon>
    </lineage>
</organism>
<dbReference type="InterPro" id="IPR014710">
    <property type="entry name" value="RmlC-like_jellyroll"/>
</dbReference>
<dbReference type="PANTHER" id="PTHR45689:SF14">
    <property type="entry name" value="CYCLIC NUCLEOTIDE-GATED CATION CHANNEL SUBUNIT A-LIKE PROTEIN"/>
    <property type="match status" value="1"/>
</dbReference>
<evidence type="ECO:0000313" key="1">
    <source>
        <dbReference type="EnsemblMetazoa" id="AATE000132-PA.1"/>
    </source>
</evidence>
<dbReference type="VEuPathDB" id="VectorBase:AATE000132"/>
<dbReference type="GO" id="GO:0005249">
    <property type="term" value="F:voltage-gated potassium channel activity"/>
    <property type="evidence" value="ECO:0007669"/>
    <property type="project" value="TreeGrafter"/>
</dbReference>
<proteinExistence type="predicted"/>
<dbReference type="Gene3D" id="2.60.120.10">
    <property type="entry name" value="Jelly Rolls"/>
    <property type="match status" value="1"/>
</dbReference>
<dbReference type="AlphaFoldDB" id="A0A182IJ51"/>
<reference evidence="1" key="1">
    <citation type="submission" date="2022-08" db="UniProtKB">
        <authorList>
            <consortium name="EnsemblMetazoa"/>
        </authorList>
    </citation>
    <scope>IDENTIFICATION</scope>
    <source>
        <strain evidence="1">EBRO</strain>
    </source>
</reference>
<dbReference type="SUPFAM" id="SSF51206">
    <property type="entry name" value="cAMP-binding domain-like"/>
    <property type="match status" value="1"/>
</dbReference>
<dbReference type="InterPro" id="IPR051413">
    <property type="entry name" value="K/Na_HCN_channel"/>
</dbReference>
<dbReference type="GO" id="GO:0035725">
    <property type="term" value="P:sodium ion transmembrane transport"/>
    <property type="evidence" value="ECO:0007669"/>
    <property type="project" value="TreeGrafter"/>
</dbReference>
<dbReference type="EnsemblMetazoa" id="AATE000132-RA">
    <property type="protein sequence ID" value="AATE000132-PA.1"/>
    <property type="gene ID" value="AATE000132"/>
</dbReference>
<dbReference type="GO" id="GO:0098855">
    <property type="term" value="C:HCN channel complex"/>
    <property type="evidence" value="ECO:0007669"/>
    <property type="project" value="TreeGrafter"/>
</dbReference>
<dbReference type="InterPro" id="IPR000595">
    <property type="entry name" value="cNMP-bd_dom"/>
</dbReference>
<dbReference type="PANTHER" id="PTHR45689">
    <property type="entry name" value="I[[H]] CHANNEL, ISOFORM E"/>
    <property type="match status" value="1"/>
</dbReference>
<dbReference type="GO" id="GO:0003254">
    <property type="term" value="P:regulation of membrane depolarization"/>
    <property type="evidence" value="ECO:0007669"/>
    <property type="project" value="TreeGrafter"/>
</dbReference>
<dbReference type="Gene3D" id="1.10.287.630">
    <property type="entry name" value="Helix hairpin bin"/>
    <property type="match status" value="1"/>
</dbReference>
<accession>A0A182IJ51</accession>
<dbReference type="PROSITE" id="PS50042">
    <property type="entry name" value="CNMP_BINDING_3"/>
    <property type="match status" value="1"/>
</dbReference>
<dbReference type="STRING" id="41427.A0A182IJ51"/>
<sequence>MKPKASPPGHRCALPGALRAGSSETHLSPILPGTSLAARLLRHARTLLLVSPSHPETRTYYRSRTKISAENERLVRDLPPFLVHPFSRFRQCWEAMIYCALTLHLQLLAFAFAFAPHLGRGVLQGLQLLDVGLCALLGMEFVLKLVTGYVAEDGVVVVDPRRIVRYRLRWWNVANRLLLVVPYVLLLDELVRAFYRDAALFYLGIVVYLYLLCVWRFRTVGWYFRAIAQGVLRLSGRQLRFLEPILDTLYVLHWTTCLVYIVPLLTVPLLAEGHPEANFLVDVLWTHDQHRDAVHYPIAHRARLEAGDFRRYLGQHLDADRKQFFATKLDDLERRVTVPYRYLRALMITLKISLQGGHTLSVGHHFLHEWLQSLLLLAGWIWSTYVLLLLVRTLQTADASETGYDETLNEIDALCRTERLSRATNRKMARHLAGRFRSRYFDERPILFHASDNLRRRLLTEIGSFRAFLARADVFRELPPYLLEDIAARLRFELVLEQDTVVVAGSSAGSMYFLASGTAAVYAPDGTELGHLIDGANFGAIGLFRAGATRAVSVVALEVCELYRLDRADFLQLMKPHTYLLAQLSKQTDRRISEAGGGLTPEDRLFDTFFY</sequence>
<name>A0A182IJ51_ANOAO</name>
<dbReference type="CDD" id="cd00038">
    <property type="entry name" value="CAP_ED"/>
    <property type="match status" value="1"/>
</dbReference>